<dbReference type="InterPro" id="IPR016032">
    <property type="entry name" value="Sig_transdc_resp-reg_C-effctor"/>
</dbReference>
<organism evidence="4 5">
    <name type="scientific">Paractinoplanes atraurantiacus</name>
    <dbReference type="NCBI Taxonomy" id="1036182"/>
    <lineage>
        <taxon>Bacteria</taxon>
        <taxon>Bacillati</taxon>
        <taxon>Actinomycetota</taxon>
        <taxon>Actinomycetes</taxon>
        <taxon>Micromonosporales</taxon>
        <taxon>Micromonosporaceae</taxon>
        <taxon>Paractinoplanes</taxon>
    </lineage>
</organism>
<evidence type="ECO:0000259" key="3">
    <source>
        <dbReference type="PROSITE" id="PS50043"/>
    </source>
</evidence>
<keyword evidence="5" id="KW-1185">Reference proteome</keyword>
<dbReference type="Proteomes" id="UP000219612">
    <property type="component" value="Unassembled WGS sequence"/>
</dbReference>
<dbReference type="SMART" id="SM00421">
    <property type="entry name" value="HTH_LUXR"/>
    <property type="match status" value="1"/>
</dbReference>
<proteinExistence type="predicted"/>
<dbReference type="PANTHER" id="PTHR16305:SF35">
    <property type="entry name" value="TRANSCRIPTIONAL ACTIVATOR DOMAIN"/>
    <property type="match status" value="1"/>
</dbReference>
<dbReference type="SUPFAM" id="SSF46894">
    <property type="entry name" value="C-terminal effector domain of the bipartite response regulators"/>
    <property type="match status" value="1"/>
</dbReference>
<dbReference type="Gene3D" id="1.10.10.10">
    <property type="entry name" value="Winged helix-like DNA-binding domain superfamily/Winged helix DNA-binding domain"/>
    <property type="match status" value="1"/>
</dbReference>
<protein>
    <submittedName>
        <fullName evidence="4">Regulatory protein, luxR family</fullName>
    </submittedName>
</protein>
<feature type="domain" description="HTH luxR-type" evidence="3">
    <location>
        <begin position="841"/>
        <end position="901"/>
    </location>
</feature>
<reference evidence="4 5" key="1">
    <citation type="submission" date="2017-09" db="EMBL/GenBank/DDBJ databases">
        <authorList>
            <person name="Ehlers B."/>
            <person name="Leendertz F.H."/>
        </authorList>
    </citation>
    <scope>NUCLEOTIDE SEQUENCE [LARGE SCALE GENOMIC DNA]</scope>
    <source>
        <strain evidence="4 5">CGMCC 4.6857</strain>
    </source>
</reference>
<dbReference type="InterPro" id="IPR027417">
    <property type="entry name" value="P-loop_NTPase"/>
</dbReference>
<evidence type="ECO:0000313" key="5">
    <source>
        <dbReference type="Proteomes" id="UP000219612"/>
    </source>
</evidence>
<dbReference type="InterPro" id="IPR000792">
    <property type="entry name" value="Tscrpt_reg_LuxR_C"/>
</dbReference>
<evidence type="ECO:0000313" key="4">
    <source>
        <dbReference type="EMBL" id="SNY62737.1"/>
    </source>
</evidence>
<dbReference type="CDD" id="cd06170">
    <property type="entry name" value="LuxR_C_like"/>
    <property type="match status" value="1"/>
</dbReference>
<gene>
    <name evidence="4" type="ORF">SAMN05421748_1245</name>
</gene>
<dbReference type="GO" id="GO:0006355">
    <property type="term" value="P:regulation of DNA-templated transcription"/>
    <property type="evidence" value="ECO:0007669"/>
    <property type="project" value="InterPro"/>
</dbReference>
<dbReference type="GO" id="GO:0003677">
    <property type="term" value="F:DNA binding"/>
    <property type="evidence" value="ECO:0007669"/>
    <property type="project" value="InterPro"/>
</dbReference>
<dbReference type="PANTHER" id="PTHR16305">
    <property type="entry name" value="TESTICULAR SOLUBLE ADENYLYL CYCLASE"/>
    <property type="match status" value="1"/>
</dbReference>
<dbReference type="GO" id="GO:0005737">
    <property type="term" value="C:cytoplasm"/>
    <property type="evidence" value="ECO:0007669"/>
    <property type="project" value="TreeGrafter"/>
</dbReference>
<evidence type="ECO:0000256" key="2">
    <source>
        <dbReference type="ARBA" id="ARBA00022840"/>
    </source>
</evidence>
<keyword evidence="2" id="KW-0067">ATP-binding</keyword>
<dbReference type="PRINTS" id="PR00038">
    <property type="entry name" value="HTHLUXR"/>
</dbReference>
<dbReference type="InterPro" id="IPR036388">
    <property type="entry name" value="WH-like_DNA-bd_sf"/>
</dbReference>
<dbReference type="EMBL" id="OBDY01000024">
    <property type="protein sequence ID" value="SNY62737.1"/>
    <property type="molecule type" value="Genomic_DNA"/>
</dbReference>
<dbReference type="RefSeq" id="WP_097326708.1">
    <property type="nucleotide sequence ID" value="NZ_OBDY01000024.1"/>
</dbReference>
<dbReference type="Pfam" id="PF00196">
    <property type="entry name" value="GerE"/>
    <property type="match status" value="1"/>
</dbReference>
<feature type="non-terminal residue" evidence="4">
    <location>
        <position position="901"/>
    </location>
</feature>
<dbReference type="AlphaFoldDB" id="A0A285JSJ6"/>
<dbReference type="GO" id="GO:0005524">
    <property type="term" value="F:ATP binding"/>
    <property type="evidence" value="ECO:0007669"/>
    <property type="project" value="UniProtKB-KW"/>
</dbReference>
<dbReference type="InterPro" id="IPR041664">
    <property type="entry name" value="AAA_16"/>
</dbReference>
<dbReference type="GO" id="GO:0004016">
    <property type="term" value="F:adenylate cyclase activity"/>
    <property type="evidence" value="ECO:0007669"/>
    <property type="project" value="TreeGrafter"/>
</dbReference>
<name>A0A285JSJ6_9ACTN</name>
<dbReference type="SUPFAM" id="SSF52540">
    <property type="entry name" value="P-loop containing nucleoside triphosphate hydrolases"/>
    <property type="match status" value="1"/>
</dbReference>
<dbReference type="PROSITE" id="PS50043">
    <property type="entry name" value="HTH_LUXR_2"/>
    <property type="match status" value="1"/>
</dbReference>
<sequence length="901" mass="96266">MTGTVLVDRKEERAVIDELVEAAGRGESRVLVLRGAAGIGKSALLDYAQSSAAGHRVLRTTGVESEMELAFAALHQLLMPLLDRLPGLPGPRRDALEVVFRMREGAALDPFLVGVAVLNLLSDASEHAPLLCVVDDGQWLDQASAQVLGFVARRLLAESIVLLFSAREPGPELGGLPELEVAGLPEADSHALLASVTRAPLDREVRDRIVAETHGNPLALIELPRGLSPTRMAGGFGLLDPSALPGQIEESFLGRIAGMPPPARLLLLLAAAEPVGDPDLLGRAAARLGVALTVDGTDGLLTIDDRVTFRHPLVRSAVYRAAAAEQRRAVHFALAEVTDPSVAPDRRAWHLAAAAAGPDEDVAAELERSAGRAQARGGVAAAAAFLQRAVALTADPRRRTGRMLAAAEVALRAGEFADARRLAAAVRGRPLDDMQSGRAGVLDAQLTYASGGGPAAAVPLLLAAAERFAGTQPRLSRQTFLHAWAMANVAGDPDLLLTVSRAALAVLPPGGEDPLDLIVSAVTLMVTDGRAAAAPILHRAAGAILAMPLADVVGWGRASTAAFVGVWDMEGLGTMAARQVRLVRAAGALQSLPENLIALGHALLWAGDFDAAGATYEEGRTISEATRRAAPPPYIIMRLRALQGRETEAAGLIAETLRASSAAGLGSGVTAARWSAAILYNGLARYPEAMRYAVEAEQRYDPWHSIWILPELIEAASRNGEDAVARAALERLVETTAPFGGDFPRGLQARNEALVADGDEAGRLYREAIDRLGRTRLRTELARAHLLYGEWLRRRRKRVDARLELHTAYEMFVAIGMQAFAERARRELLATGETVRRHRDQAAPGEELTAQERQIATLVRAGYSNPEVGERLFLSPRTVEWHLRKVFGKLGIESRRQLRDV</sequence>
<dbReference type="OrthoDB" id="3514764at2"/>
<dbReference type="Pfam" id="PF13191">
    <property type="entry name" value="AAA_16"/>
    <property type="match status" value="1"/>
</dbReference>
<evidence type="ECO:0000256" key="1">
    <source>
        <dbReference type="ARBA" id="ARBA00022741"/>
    </source>
</evidence>
<accession>A0A285JSJ6</accession>
<keyword evidence="1" id="KW-0547">Nucleotide-binding</keyword>